<dbReference type="InterPro" id="IPR006439">
    <property type="entry name" value="HAD-SF_hydro_IA"/>
</dbReference>
<proteinExistence type="predicted"/>
<accession>A0ABS5E223</accession>
<gene>
    <name evidence="1" type="ORF">KAK11_19210</name>
</gene>
<comment type="caution">
    <text evidence="1">The sequence shown here is derived from an EMBL/GenBank/DDBJ whole genome shotgun (WGS) entry which is preliminary data.</text>
</comment>
<dbReference type="PANTHER" id="PTHR43611:SF3">
    <property type="entry name" value="FLAVIN MONONUCLEOTIDE HYDROLASE 1, CHLOROPLATIC"/>
    <property type="match status" value="1"/>
</dbReference>
<dbReference type="CDD" id="cd02603">
    <property type="entry name" value="HAD_sEH-N_like"/>
    <property type="match status" value="1"/>
</dbReference>
<dbReference type="Proteomes" id="UP000672097">
    <property type="component" value="Unassembled WGS sequence"/>
</dbReference>
<evidence type="ECO:0000313" key="2">
    <source>
        <dbReference type="Proteomes" id="UP000672097"/>
    </source>
</evidence>
<protein>
    <submittedName>
        <fullName evidence="1">HAD family phosphatase</fullName>
    </submittedName>
</protein>
<sequence>MSTMSAAQRPVVFDFGAVVFRWRPIDLMMRVLPTRATTPALAQHWAKEVFQDFKGDWGLFDAGQIEVAPLCQRIAARTGLSPEDVHAVVLGVAEELQPMPETLAVMRALHAAGHPIYFLSNMPKPLADHLEQHHPQVFGLMSDGVFSGRVGLIKPDPAIFALTLAQFGWSTEQAAQGLFIDDHPANVAASMEAGLPALRFTTAEQLRSDLQGLGFAV</sequence>
<dbReference type="RefSeq" id="WP_210811014.1">
    <property type="nucleotide sequence ID" value="NZ_JAGQDG010000008.1"/>
</dbReference>
<reference evidence="1 2" key="1">
    <citation type="submission" date="2021-04" db="EMBL/GenBank/DDBJ databases">
        <title>The genome sequence of type strain Ideonella paludis KCTC 32238.</title>
        <authorList>
            <person name="Liu Y."/>
        </authorList>
    </citation>
    <scope>NUCLEOTIDE SEQUENCE [LARGE SCALE GENOMIC DNA]</scope>
    <source>
        <strain evidence="1 2">KCTC 32238</strain>
    </source>
</reference>
<name>A0ABS5E223_9BURK</name>
<dbReference type="EMBL" id="JAGQDG010000008">
    <property type="protein sequence ID" value="MBQ0937463.1"/>
    <property type="molecule type" value="Genomic_DNA"/>
</dbReference>
<evidence type="ECO:0000313" key="1">
    <source>
        <dbReference type="EMBL" id="MBQ0937463.1"/>
    </source>
</evidence>
<dbReference type="InterPro" id="IPR036412">
    <property type="entry name" value="HAD-like_sf"/>
</dbReference>
<organism evidence="1 2">
    <name type="scientific">Ideonella paludis</name>
    <dbReference type="NCBI Taxonomy" id="1233411"/>
    <lineage>
        <taxon>Bacteria</taxon>
        <taxon>Pseudomonadati</taxon>
        <taxon>Pseudomonadota</taxon>
        <taxon>Betaproteobacteria</taxon>
        <taxon>Burkholderiales</taxon>
        <taxon>Sphaerotilaceae</taxon>
        <taxon>Ideonella</taxon>
    </lineage>
</organism>
<dbReference type="Gene3D" id="3.40.50.1000">
    <property type="entry name" value="HAD superfamily/HAD-like"/>
    <property type="match status" value="1"/>
</dbReference>
<dbReference type="SUPFAM" id="SSF56784">
    <property type="entry name" value="HAD-like"/>
    <property type="match status" value="1"/>
</dbReference>
<dbReference type="NCBIfam" id="TIGR01509">
    <property type="entry name" value="HAD-SF-IA-v3"/>
    <property type="match status" value="1"/>
</dbReference>
<dbReference type="PANTHER" id="PTHR43611">
    <property type="entry name" value="ALPHA-D-GLUCOSE 1-PHOSPHATE PHOSPHATASE"/>
    <property type="match status" value="1"/>
</dbReference>
<dbReference type="Pfam" id="PF00702">
    <property type="entry name" value="Hydrolase"/>
    <property type="match status" value="1"/>
</dbReference>
<keyword evidence="2" id="KW-1185">Reference proteome</keyword>
<dbReference type="InterPro" id="IPR023214">
    <property type="entry name" value="HAD_sf"/>
</dbReference>